<name>A0AAN9L9B5_CANGL</name>
<organism evidence="1 2">
    <name type="scientific">Canavalia gladiata</name>
    <name type="common">Sword bean</name>
    <name type="synonym">Dolichos gladiatus</name>
    <dbReference type="NCBI Taxonomy" id="3824"/>
    <lineage>
        <taxon>Eukaryota</taxon>
        <taxon>Viridiplantae</taxon>
        <taxon>Streptophyta</taxon>
        <taxon>Embryophyta</taxon>
        <taxon>Tracheophyta</taxon>
        <taxon>Spermatophyta</taxon>
        <taxon>Magnoliopsida</taxon>
        <taxon>eudicotyledons</taxon>
        <taxon>Gunneridae</taxon>
        <taxon>Pentapetalae</taxon>
        <taxon>rosids</taxon>
        <taxon>fabids</taxon>
        <taxon>Fabales</taxon>
        <taxon>Fabaceae</taxon>
        <taxon>Papilionoideae</taxon>
        <taxon>50 kb inversion clade</taxon>
        <taxon>NPAAA clade</taxon>
        <taxon>indigoferoid/millettioid clade</taxon>
        <taxon>Phaseoleae</taxon>
        <taxon>Canavalia</taxon>
    </lineage>
</organism>
<sequence>MFLLSSRRFHEAFFLKTFLHCMHPGDSIFLEPRWRKIDMLKYGHFVISKHIGLRSNDFNLRLVCLTCMSTQATAAKINAPGREAALANKMYMKEHVLELKQLRLIQAYFAFHEKNASGDEEPNNINTCSDRISRDNAIDIGFLLQLTEILFGDILSADSSNHEPGFREVAAVGAEQFQSKKTLHHSFEMSAAVVGLSDVTR</sequence>
<evidence type="ECO:0000313" key="2">
    <source>
        <dbReference type="Proteomes" id="UP001367508"/>
    </source>
</evidence>
<dbReference type="AlphaFoldDB" id="A0AAN9L9B5"/>
<keyword evidence="2" id="KW-1185">Reference proteome</keyword>
<accession>A0AAN9L9B5</accession>
<gene>
    <name evidence="1" type="ORF">VNO77_23239</name>
</gene>
<protein>
    <submittedName>
        <fullName evidence="1">Uncharacterized protein</fullName>
    </submittedName>
</protein>
<comment type="caution">
    <text evidence="1">The sequence shown here is derived from an EMBL/GenBank/DDBJ whole genome shotgun (WGS) entry which is preliminary data.</text>
</comment>
<dbReference type="Proteomes" id="UP001367508">
    <property type="component" value="Unassembled WGS sequence"/>
</dbReference>
<reference evidence="1 2" key="1">
    <citation type="submission" date="2024-01" db="EMBL/GenBank/DDBJ databases">
        <title>The genomes of 5 underutilized Papilionoideae crops provide insights into root nodulation and disease resistanc.</title>
        <authorList>
            <person name="Jiang F."/>
        </authorList>
    </citation>
    <scope>NUCLEOTIDE SEQUENCE [LARGE SCALE GENOMIC DNA]</scope>
    <source>
        <strain evidence="1">LVBAO_FW01</strain>
        <tissue evidence="1">Leaves</tissue>
    </source>
</reference>
<evidence type="ECO:0000313" key="1">
    <source>
        <dbReference type="EMBL" id="KAK7329093.1"/>
    </source>
</evidence>
<dbReference type="EMBL" id="JAYMYQ010000005">
    <property type="protein sequence ID" value="KAK7329093.1"/>
    <property type="molecule type" value="Genomic_DNA"/>
</dbReference>
<proteinExistence type="predicted"/>